<evidence type="ECO:0000313" key="5">
    <source>
        <dbReference type="EMBL" id="GIG01136.1"/>
    </source>
</evidence>
<keyword evidence="3 4" id="KW-0732">Signal</keyword>
<evidence type="ECO:0000256" key="2">
    <source>
        <dbReference type="ARBA" id="ARBA00022448"/>
    </source>
</evidence>
<name>A0A8J3P4F7_9ACTN</name>
<accession>A0A8J3P4F7</accession>
<dbReference type="PROSITE" id="PS51257">
    <property type="entry name" value="PROKAR_LIPOPROTEIN"/>
    <property type="match status" value="1"/>
</dbReference>
<evidence type="ECO:0000256" key="1">
    <source>
        <dbReference type="ARBA" id="ARBA00008520"/>
    </source>
</evidence>
<protein>
    <submittedName>
        <fullName evidence="5">ABC transporter substrate-binding protein</fullName>
    </submittedName>
</protein>
<comment type="caution">
    <text evidence="5">The sequence shown here is derived from an EMBL/GenBank/DDBJ whole genome shotgun (WGS) entry which is preliminary data.</text>
</comment>
<dbReference type="AlphaFoldDB" id="A0A8J3P4F7"/>
<proteinExistence type="inferred from homology"/>
<evidence type="ECO:0000256" key="4">
    <source>
        <dbReference type="SAM" id="SignalP"/>
    </source>
</evidence>
<dbReference type="Pfam" id="PF13416">
    <property type="entry name" value="SBP_bac_8"/>
    <property type="match status" value="1"/>
</dbReference>
<sequence length="416" mass="43069">MRSTTARRRVLAFALTTVAVTAGTVACSSADPATDPAGTTYTIWDPYPQYDGSSDWVKLLNKCGADAGVTITRTGYDTTDLTNKVLLAAQQANAPDVLIVDNPVISTLAEAGVLASSDDTKLDTTAISANLLGAGQSGGKTYGIPIGANTLALYYNKAVLKAAGVDIASVTDWNSLTAALAKVKAAGKKGITFSAIGTEEGSFQFLPWYWGSGANLTKLDSPQAVAAVSLWTDWVKQGYAPNSVINNTQTTSWQEFATGEYAFAENGTWQLGNAKKAGFEYGIIPVPGVDGGTAAAPTGGEFVSVPVQKDTARYTTTQKLVSCLASTDNSLATVTALNYIAPTEAVQAKQVAANAELQVWVAAVKAAKGRTGDNLGTDYPKISQQLWTAVQAALSGSKTPQAALTDAQTAAAAATK</sequence>
<evidence type="ECO:0000313" key="6">
    <source>
        <dbReference type="Proteomes" id="UP000659904"/>
    </source>
</evidence>
<dbReference type="GO" id="GO:0042956">
    <property type="term" value="P:maltodextrin transmembrane transport"/>
    <property type="evidence" value="ECO:0007669"/>
    <property type="project" value="TreeGrafter"/>
</dbReference>
<feature type="chain" id="PRO_5038393652" evidence="4">
    <location>
        <begin position="23"/>
        <end position="416"/>
    </location>
</feature>
<dbReference type="InterPro" id="IPR006059">
    <property type="entry name" value="SBP"/>
</dbReference>
<dbReference type="PANTHER" id="PTHR30061:SF50">
    <property type="entry name" value="MALTOSE_MALTODEXTRIN-BINDING PERIPLASMIC PROTEIN"/>
    <property type="match status" value="1"/>
</dbReference>
<dbReference type="GO" id="GO:1901982">
    <property type="term" value="F:maltose binding"/>
    <property type="evidence" value="ECO:0007669"/>
    <property type="project" value="TreeGrafter"/>
</dbReference>
<dbReference type="Gene3D" id="3.40.190.10">
    <property type="entry name" value="Periplasmic binding protein-like II"/>
    <property type="match status" value="2"/>
</dbReference>
<keyword evidence="2" id="KW-0813">Transport</keyword>
<dbReference type="SUPFAM" id="SSF53850">
    <property type="entry name" value="Periplasmic binding protein-like II"/>
    <property type="match status" value="1"/>
</dbReference>
<dbReference type="EMBL" id="BONH01000035">
    <property type="protein sequence ID" value="GIG01136.1"/>
    <property type="molecule type" value="Genomic_DNA"/>
</dbReference>
<gene>
    <name evidence="5" type="ORF">Cci01nite_62290</name>
</gene>
<comment type="similarity">
    <text evidence="1">Belongs to the bacterial solute-binding protein 1 family.</text>
</comment>
<dbReference type="Proteomes" id="UP000659904">
    <property type="component" value="Unassembled WGS sequence"/>
</dbReference>
<keyword evidence="6" id="KW-1185">Reference proteome</keyword>
<reference evidence="5 6" key="1">
    <citation type="submission" date="2021-01" db="EMBL/GenBank/DDBJ databases">
        <title>Whole genome shotgun sequence of Catellatospora citrea NBRC 14495.</title>
        <authorList>
            <person name="Komaki H."/>
            <person name="Tamura T."/>
        </authorList>
    </citation>
    <scope>NUCLEOTIDE SEQUENCE [LARGE SCALE GENOMIC DNA]</scope>
    <source>
        <strain evidence="5 6">NBRC 14495</strain>
    </source>
</reference>
<dbReference type="PANTHER" id="PTHR30061">
    <property type="entry name" value="MALTOSE-BINDING PERIPLASMIC PROTEIN"/>
    <property type="match status" value="1"/>
</dbReference>
<dbReference type="GO" id="GO:0055052">
    <property type="term" value="C:ATP-binding cassette (ABC) transporter complex, substrate-binding subunit-containing"/>
    <property type="evidence" value="ECO:0007669"/>
    <property type="project" value="TreeGrafter"/>
</dbReference>
<feature type="signal peptide" evidence="4">
    <location>
        <begin position="1"/>
        <end position="22"/>
    </location>
</feature>
<evidence type="ECO:0000256" key="3">
    <source>
        <dbReference type="ARBA" id="ARBA00022729"/>
    </source>
</evidence>
<organism evidence="5 6">
    <name type="scientific">Catellatospora citrea</name>
    <dbReference type="NCBI Taxonomy" id="53366"/>
    <lineage>
        <taxon>Bacteria</taxon>
        <taxon>Bacillati</taxon>
        <taxon>Actinomycetota</taxon>
        <taxon>Actinomycetes</taxon>
        <taxon>Micromonosporales</taxon>
        <taxon>Micromonosporaceae</taxon>
        <taxon>Catellatospora</taxon>
    </lineage>
</organism>
<dbReference type="GO" id="GO:0015768">
    <property type="term" value="P:maltose transport"/>
    <property type="evidence" value="ECO:0007669"/>
    <property type="project" value="TreeGrafter"/>
</dbReference>